<keyword evidence="2" id="KW-1185">Reference proteome</keyword>
<organism evidence="1 2">
    <name type="scientific">Halteria grandinella</name>
    <dbReference type="NCBI Taxonomy" id="5974"/>
    <lineage>
        <taxon>Eukaryota</taxon>
        <taxon>Sar</taxon>
        <taxon>Alveolata</taxon>
        <taxon>Ciliophora</taxon>
        <taxon>Intramacronucleata</taxon>
        <taxon>Spirotrichea</taxon>
        <taxon>Stichotrichia</taxon>
        <taxon>Sporadotrichida</taxon>
        <taxon>Halteriidae</taxon>
        <taxon>Halteria</taxon>
    </lineage>
</organism>
<dbReference type="AlphaFoldDB" id="A0A8J8SZ11"/>
<dbReference type="Proteomes" id="UP000785679">
    <property type="component" value="Unassembled WGS sequence"/>
</dbReference>
<sequence>MQQLGGQLQVILISYAFIQYILQMESLVEEQPTQTMNLGKIKLRSVATKILTKAFPGAGGLKFMNSINSTYRIHLVKHFTAIKQMLVVNCDCWKETKNWNSKEICDLQLCKACSHWHSTVDDSEYGFCERCDRCHLCCNQIYGCADCRLKGAEPNTCSLDKCASCAATRKVNEIPFYDCKRCARTHQCYTVQQYGYCEECDECHQLDEECEIAHDASKKSRPSRLELGAWYFVRIMRELEKRGDIWKGDVEDE</sequence>
<protein>
    <submittedName>
        <fullName evidence="1">Uncharacterized protein</fullName>
    </submittedName>
</protein>
<dbReference type="EMBL" id="RRYP01014196">
    <property type="protein sequence ID" value="TNV76097.1"/>
    <property type="molecule type" value="Genomic_DNA"/>
</dbReference>
<evidence type="ECO:0000313" key="2">
    <source>
        <dbReference type="Proteomes" id="UP000785679"/>
    </source>
</evidence>
<evidence type="ECO:0000313" key="1">
    <source>
        <dbReference type="EMBL" id="TNV76097.1"/>
    </source>
</evidence>
<accession>A0A8J8SZ11</accession>
<reference evidence="1" key="1">
    <citation type="submission" date="2019-06" db="EMBL/GenBank/DDBJ databases">
        <authorList>
            <person name="Zheng W."/>
        </authorList>
    </citation>
    <scope>NUCLEOTIDE SEQUENCE</scope>
    <source>
        <strain evidence="1">QDHG01</strain>
    </source>
</reference>
<comment type="caution">
    <text evidence="1">The sequence shown here is derived from an EMBL/GenBank/DDBJ whole genome shotgun (WGS) entry which is preliminary data.</text>
</comment>
<name>A0A8J8SZ11_HALGN</name>
<gene>
    <name evidence="1" type="ORF">FGO68_gene8786</name>
</gene>
<proteinExistence type="predicted"/>